<feature type="compositionally biased region" description="Basic and acidic residues" evidence="1">
    <location>
        <begin position="877"/>
        <end position="919"/>
    </location>
</feature>
<feature type="compositionally biased region" description="Low complexity" evidence="1">
    <location>
        <begin position="2356"/>
        <end position="2365"/>
    </location>
</feature>
<feature type="compositionally biased region" description="Basic and acidic residues" evidence="1">
    <location>
        <begin position="3937"/>
        <end position="3962"/>
    </location>
</feature>
<feature type="compositionally biased region" description="Basic and acidic residues" evidence="1">
    <location>
        <begin position="1453"/>
        <end position="1481"/>
    </location>
</feature>
<dbReference type="OrthoDB" id="6381429at2759"/>
<feature type="compositionally biased region" description="Basic and acidic residues" evidence="1">
    <location>
        <begin position="290"/>
        <end position="301"/>
    </location>
</feature>
<feature type="compositionally biased region" description="Basic and acidic residues" evidence="1">
    <location>
        <begin position="1620"/>
        <end position="1632"/>
    </location>
</feature>
<feature type="compositionally biased region" description="Basic and acidic residues" evidence="1">
    <location>
        <begin position="2869"/>
        <end position="2883"/>
    </location>
</feature>
<evidence type="ECO:0000259" key="2">
    <source>
        <dbReference type="Pfam" id="PF12510"/>
    </source>
</evidence>
<feature type="compositionally biased region" description="Low complexity" evidence="1">
    <location>
        <begin position="2319"/>
        <end position="2330"/>
    </location>
</feature>
<feature type="compositionally biased region" description="Basic and acidic residues" evidence="1">
    <location>
        <begin position="1339"/>
        <end position="1348"/>
    </location>
</feature>
<feature type="compositionally biased region" description="Polar residues" evidence="1">
    <location>
        <begin position="3208"/>
        <end position="3247"/>
    </location>
</feature>
<feature type="compositionally biased region" description="Polar residues" evidence="1">
    <location>
        <begin position="3060"/>
        <end position="3076"/>
    </location>
</feature>
<feature type="region of interest" description="Disordered" evidence="1">
    <location>
        <begin position="470"/>
        <end position="510"/>
    </location>
</feature>
<feature type="compositionally biased region" description="Basic and acidic residues" evidence="1">
    <location>
        <begin position="2950"/>
        <end position="2962"/>
    </location>
</feature>
<protein>
    <submittedName>
        <fullName evidence="4">Titin-like isoform X1</fullName>
    </submittedName>
    <submittedName>
        <fullName evidence="5">Titin-like isoform X2</fullName>
    </submittedName>
</protein>
<feature type="compositionally biased region" description="Basic and acidic residues" evidence="1">
    <location>
        <begin position="1827"/>
        <end position="1839"/>
    </location>
</feature>
<name>A0A6J2J8U9_BOMMA</name>
<dbReference type="RefSeq" id="XP_028025572.1">
    <property type="nucleotide sequence ID" value="XM_028169771.1"/>
</dbReference>
<feature type="compositionally biased region" description="Basic and acidic residues" evidence="1">
    <location>
        <begin position="229"/>
        <end position="246"/>
    </location>
</feature>
<feature type="compositionally biased region" description="Polar residues" evidence="1">
    <location>
        <begin position="641"/>
        <end position="663"/>
    </location>
</feature>
<feature type="compositionally biased region" description="Basic and acidic residues" evidence="1">
    <location>
        <begin position="1025"/>
        <end position="1048"/>
    </location>
</feature>
<feature type="compositionally biased region" description="Polar residues" evidence="1">
    <location>
        <begin position="2487"/>
        <end position="2498"/>
    </location>
</feature>
<feature type="compositionally biased region" description="Basic and acidic residues" evidence="1">
    <location>
        <begin position="1429"/>
        <end position="1438"/>
    </location>
</feature>
<organism evidence="3 4">
    <name type="scientific">Bombyx mandarina</name>
    <name type="common">Wild silk moth</name>
    <name type="synonym">Wild silkworm</name>
    <dbReference type="NCBI Taxonomy" id="7092"/>
    <lineage>
        <taxon>Eukaryota</taxon>
        <taxon>Metazoa</taxon>
        <taxon>Ecdysozoa</taxon>
        <taxon>Arthropoda</taxon>
        <taxon>Hexapoda</taxon>
        <taxon>Insecta</taxon>
        <taxon>Pterygota</taxon>
        <taxon>Neoptera</taxon>
        <taxon>Endopterygota</taxon>
        <taxon>Lepidoptera</taxon>
        <taxon>Glossata</taxon>
        <taxon>Ditrysia</taxon>
        <taxon>Bombycoidea</taxon>
        <taxon>Bombycidae</taxon>
        <taxon>Bombycinae</taxon>
        <taxon>Bombyx</taxon>
    </lineage>
</organism>
<feature type="compositionally biased region" description="Polar residues" evidence="1">
    <location>
        <begin position="1163"/>
        <end position="1177"/>
    </location>
</feature>
<feature type="compositionally biased region" description="Basic and acidic residues" evidence="1">
    <location>
        <begin position="998"/>
        <end position="1010"/>
    </location>
</feature>
<feature type="compositionally biased region" description="Basic and acidic residues" evidence="1">
    <location>
        <begin position="1809"/>
        <end position="1819"/>
    </location>
</feature>
<feature type="compositionally biased region" description="Basic and acidic residues" evidence="1">
    <location>
        <begin position="3095"/>
        <end position="3137"/>
    </location>
</feature>
<feature type="region of interest" description="Disordered" evidence="1">
    <location>
        <begin position="156"/>
        <end position="246"/>
    </location>
</feature>
<feature type="compositionally biased region" description="Polar residues" evidence="1">
    <location>
        <begin position="3884"/>
        <end position="3900"/>
    </location>
</feature>
<dbReference type="PANTHER" id="PTHR24216">
    <property type="entry name" value="PAXILLIN-RELATED"/>
    <property type="match status" value="1"/>
</dbReference>
<feature type="compositionally biased region" description="Low complexity" evidence="1">
    <location>
        <begin position="187"/>
        <end position="209"/>
    </location>
</feature>
<feature type="compositionally biased region" description="Polar residues" evidence="1">
    <location>
        <begin position="302"/>
        <end position="315"/>
    </location>
</feature>
<feature type="region of interest" description="Disordered" evidence="1">
    <location>
        <begin position="2223"/>
        <end position="2251"/>
    </location>
</feature>
<feature type="compositionally biased region" description="Low complexity" evidence="1">
    <location>
        <begin position="1771"/>
        <end position="1781"/>
    </location>
</feature>
<feature type="compositionally biased region" description="Polar residues" evidence="1">
    <location>
        <begin position="843"/>
        <end position="873"/>
    </location>
</feature>
<feature type="compositionally biased region" description="Polar residues" evidence="1">
    <location>
        <begin position="2295"/>
        <end position="2305"/>
    </location>
</feature>
<feature type="region of interest" description="Disordered" evidence="1">
    <location>
        <begin position="4269"/>
        <end position="4295"/>
    </location>
</feature>
<feature type="region of interest" description="Disordered" evidence="1">
    <location>
        <begin position="4577"/>
        <end position="4622"/>
    </location>
</feature>
<feature type="region of interest" description="Disordered" evidence="1">
    <location>
        <begin position="357"/>
        <end position="381"/>
    </location>
</feature>
<feature type="compositionally biased region" description="Polar residues" evidence="1">
    <location>
        <begin position="969"/>
        <end position="986"/>
    </location>
</feature>
<feature type="compositionally biased region" description="Basic and acidic residues" evidence="1">
    <location>
        <begin position="685"/>
        <end position="700"/>
    </location>
</feature>
<feature type="compositionally biased region" description="Basic and acidic residues" evidence="1">
    <location>
        <begin position="1785"/>
        <end position="1797"/>
    </location>
</feature>
<feature type="compositionally biased region" description="Low complexity" evidence="1">
    <location>
        <begin position="1657"/>
        <end position="1674"/>
    </location>
</feature>
<feature type="region of interest" description="Disordered" evidence="1">
    <location>
        <begin position="274"/>
        <end position="325"/>
    </location>
</feature>
<feature type="compositionally biased region" description="Basic and acidic residues" evidence="1">
    <location>
        <begin position="4141"/>
        <end position="4150"/>
    </location>
</feature>
<feature type="compositionally biased region" description="Basic and acidic residues" evidence="1">
    <location>
        <begin position="368"/>
        <end position="381"/>
    </location>
</feature>
<feature type="compositionally biased region" description="Basic and acidic residues" evidence="1">
    <location>
        <begin position="4006"/>
        <end position="4027"/>
    </location>
</feature>
<feature type="compositionally biased region" description="Basic and acidic residues" evidence="1">
    <location>
        <begin position="932"/>
        <end position="954"/>
    </location>
</feature>
<feature type="compositionally biased region" description="Basic and acidic residues" evidence="1">
    <location>
        <begin position="808"/>
        <end position="837"/>
    </location>
</feature>
<evidence type="ECO:0000256" key="1">
    <source>
        <dbReference type="SAM" id="MobiDB-lite"/>
    </source>
</evidence>
<feature type="compositionally biased region" description="Polar residues" evidence="1">
    <location>
        <begin position="1228"/>
        <end position="1251"/>
    </location>
</feature>
<feature type="region of interest" description="Disordered" evidence="1">
    <location>
        <begin position="3053"/>
        <end position="3171"/>
    </location>
</feature>
<feature type="compositionally biased region" description="Basic and acidic residues" evidence="1">
    <location>
        <begin position="2896"/>
        <end position="2914"/>
    </location>
</feature>
<feature type="compositionally biased region" description="Polar residues" evidence="1">
    <location>
        <begin position="1100"/>
        <end position="1112"/>
    </location>
</feature>
<accession>A0A6J2J8U9</accession>
<feature type="compositionally biased region" description="Polar residues" evidence="1">
    <location>
        <begin position="357"/>
        <end position="367"/>
    </location>
</feature>
<feature type="compositionally biased region" description="Basic and acidic residues" evidence="1">
    <location>
        <begin position="1113"/>
        <end position="1143"/>
    </location>
</feature>
<feature type="region of interest" description="Disordered" evidence="1">
    <location>
        <begin position="1419"/>
        <end position="2201"/>
    </location>
</feature>
<feature type="compositionally biased region" description="Low complexity" evidence="1">
    <location>
        <begin position="556"/>
        <end position="592"/>
    </location>
</feature>
<feature type="compositionally biased region" description="Basic and acidic residues" evidence="1">
    <location>
        <begin position="2975"/>
        <end position="2989"/>
    </location>
</feature>
<feature type="compositionally biased region" description="Basic and acidic residues" evidence="1">
    <location>
        <begin position="792"/>
        <end position="801"/>
    </location>
</feature>
<feature type="compositionally biased region" description="Basic and acidic residues" evidence="1">
    <location>
        <begin position="2228"/>
        <end position="2251"/>
    </location>
</feature>
<feature type="compositionally biased region" description="Basic and acidic residues" evidence="1">
    <location>
        <begin position="1317"/>
        <end position="1330"/>
    </location>
</feature>
<feature type="compositionally biased region" description="Low complexity" evidence="1">
    <location>
        <begin position="4586"/>
        <end position="4614"/>
    </location>
</feature>
<evidence type="ECO:0000313" key="3">
    <source>
        <dbReference type="Proteomes" id="UP000504629"/>
    </source>
</evidence>
<feature type="compositionally biased region" description="Low complexity" evidence="1">
    <location>
        <begin position="670"/>
        <end position="683"/>
    </location>
</feature>
<feature type="compositionally biased region" description="Basic and acidic residues" evidence="1">
    <location>
        <begin position="2042"/>
        <end position="2054"/>
    </location>
</feature>
<feature type="compositionally biased region" description="Polar residues" evidence="1">
    <location>
        <begin position="1940"/>
        <end position="1976"/>
    </location>
</feature>
<feature type="region of interest" description="Disordered" evidence="1">
    <location>
        <begin position="3286"/>
        <end position="3328"/>
    </location>
</feature>
<feature type="compositionally biased region" description="Polar residues" evidence="1">
    <location>
        <begin position="210"/>
        <end position="228"/>
    </location>
</feature>
<dbReference type="KEGG" id="bman:114239545"/>
<feature type="region of interest" description="Disordered" evidence="1">
    <location>
        <begin position="2272"/>
        <end position="2365"/>
    </location>
</feature>
<feature type="region of interest" description="Disordered" evidence="1">
    <location>
        <begin position="4461"/>
        <end position="4507"/>
    </location>
</feature>
<gene>
    <name evidence="4 5" type="primary">LOC114239545</name>
</gene>
<feature type="region of interest" description="Disordered" evidence="1">
    <location>
        <begin position="2864"/>
        <end position="2995"/>
    </location>
</feature>
<dbReference type="Proteomes" id="UP000504629">
    <property type="component" value="Unplaced"/>
</dbReference>
<feature type="compositionally biased region" description="Polar residues" evidence="1">
    <location>
        <begin position="3154"/>
        <end position="3168"/>
    </location>
</feature>
<feature type="compositionally biased region" description="Polar residues" evidence="1">
    <location>
        <begin position="1202"/>
        <end position="1215"/>
    </location>
</feature>
<feature type="compositionally biased region" description="Basic and acidic residues" evidence="1">
    <location>
        <begin position="2409"/>
        <end position="2436"/>
    </location>
</feature>
<feature type="compositionally biased region" description="Basic and acidic residues" evidence="1">
    <location>
        <begin position="3902"/>
        <end position="3925"/>
    </location>
</feature>
<feature type="compositionally biased region" description="Basic and acidic residues" evidence="1">
    <location>
        <begin position="1847"/>
        <end position="1863"/>
    </location>
</feature>
<feature type="domain" description="Smoothelin" evidence="2">
    <location>
        <begin position="3023"/>
        <end position="3058"/>
    </location>
</feature>
<feature type="compositionally biased region" description="Basic and acidic residues" evidence="1">
    <location>
        <begin position="2096"/>
        <end position="2124"/>
    </location>
</feature>
<evidence type="ECO:0000313" key="5">
    <source>
        <dbReference type="RefSeq" id="XP_028025573.1"/>
    </source>
</evidence>
<keyword evidence="3" id="KW-1185">Reference proteome</keyword>
<feature type="compositionally biased region" description="Polar residues" evidence="1">
    <location>
        <begin position="1546"/>
        <end position="1567"/>
    </location>
</feature>
<feature type="compositionally biased region" description="Basic and acidic residues" evidence="1">
    <location>
        <begin position="1503"/>
        <end position="1526"/>
    </location>
</feature>
<feature type="compositionally biased region" description="Basic and acidic residues" evidence="1">
    <location>
        <begin position="1252"/>
        <end position="1263"/>
    </location>
</feature>
<proteinExistence type="predicted"/>
<evidence type="ECO:0000313" key="4">
    <source>
        <dbReference type="RefSeq" id="XP_028025572.1"/>
    </source>
</evidence>
<feature type="compositionally biased region" description="Basic and acidic residues" evidence="1">
    <location>
        <begin position="761"/>
        <end position="783"/>
    </location>
</feature>
<feature type="compositionally biased region" description="Polar residues" evidence="1">
    <location>
        <begin position="1443"/>
        <end position="1452"/>
    </location>
</feature>
<dbReference type="InterPro" id="IPR022189">
    <property type="entry name" value="SMTN"/>
</dbReference>
<feature type="compositionally biased region" description="Basic and acidic residues" evidence="1">
    <location>
        <begin position="2176"/>
        <end position="2188"/>
    </location>
</feature>
<feature type="region of interest" description="Disordered" evidence="1">
    <location>
        <begin position="554"/>
        <end position="1348"/>
    </location>
</feature>
<feature type="compositionally biased region" description="Basic and acidic residues" evidence="1">
    <location>
        <begin position="1577"/>
        <end position="1590"/>
    </location>
</feature>
<feature type="compositionally biased region" description="Pro residues" evidence="1">
    <location>
        <begin position="4206"/>
        <end position="4231"/>
    </location>
</feature>
<feature type="compositionally biased region" description="Polar residues" evidence="1">
    <location>
        <begin position="1633"/>
        <end position="1656"/>
    </location>
</feature>
<feature type="compositionally biased region" description="Basic and acidic residues" evidence="1">
    <location>
        <begin position="3185"/>
        <end position="3206"/>
    </location>
</feature>
<feature type="compositionally biased region" description="Basic and acidic residues" evidence="1">
    <location>
        <begin position="4101"/>
        <end position="4118"/>
    </location>
</feature>
<feature type="compositionally biased region" description="Low complexity" evidence="1">
    <location>
        <begin position="4282"/>
        <end position="4294"/>
    </location>
</feature>
<feature type="compositionally biased region" description="Basic and acidic residues" evidence="1">
    <location>
        <begin position="1365"/>
        <end position="1374"/>
    </location>
</feature>
<feature type="region of interest" description="Disordered" evidence="1">
    <location>
        <begin position="2401"/>
        <end position="2548"/>
    </location>
</feature>
<dbReference type="GeneID" id="114239545"/>
<feature type="region of interest" description="Disordered" evidence="1">
    <location>
        <begin position="4083"/>
        <end position="4237"/>
    </location>
</feature>
<feature type="region of interest" description="Disordered" evidence="1">
    <location>
        <begin position="3502"/>
        <end position="3532"/>
    </location>
</feature>
<feature type="compositionally biased region" description="Basic and acidic residues" evidence="1">
    <location>
        <begin position="3502"/>
        <end position="3528"/>
    </location>
</feature>
<feature type="compositionally biased region" description="Low complexity" evidence="1">
    <location>
        <begin position="3594"/>
        <end position="3606"/>
    </location>
</feature>
<dbReference type="Pfam" id="PF12510">
    <property type="entry name" value="Smoothelin"/>
    <property type="match status" value="2"/>
</dbReference>
<sequence>MSEGDVSLIQDEDLLRRMWQQTEDFSRKKEIRAHMYRLREERLRNLYSPEPSGDGKGCEFTSSQGHVKSFADQTFQSMKSKEVRDAGSPPKEFTYRGQDLKELSNAGWNVESDDRITDDGHTHVKSVNANIEGRYDVEGGKGQFVAVDRHRQAVTEYQDENSSLKRNESSSNTAAHEQVVRKTDDGTQISSSTTSSSSTSKFQQVSSTQETVPYSTEDQYNQRATNRNELTRQEYESMKRVDDEKGELVSRKVEYPDDNTRVIVETRCLPDGTRLTSTRREFRAPVQSTRSEHRSQTRAETKSSTVHRSNESFSPKVTRHPDSARDIVDSQRHADDYDFKKQISTYVDNDDYSETQSIRNRETNVSSKIDRNTDDNYSRTSRYETKVNKTIIDSKVENDYSQIQRNEKVDRNTIDRSKTEEFDQYIDYDNNKTTVDKSTFDDDVSQTTRRVTKVNSKVIDYSTVDDDRHVKQHHDNNHHSNTKEVIVTRDHKNAHDTDQKDTKYTRDERVHEIRDRKKEIIEKKITNENYQTTYQSDYTQRKISTDWSPSHQAWASTLRSDTPSTTRPSTRASSPGSRTFKSSSSSLRSSVSPDKTHRKPQSRGGSPIKGDKPQSRGNSPIKSEKPPSRSASPSKVDRNSPTRTVSDKYSSTHSITEVKTNKYTSHDGRPPTGRSPTRPVSSPDRPNDRQRTSVSPEKRPSISPTNKTGHEPSDFQPSSPSYERPTEPRSPTKTSQNPDRTPDFQPSQTKPDQLNYPRATFPERRSPEKVSRSSQSPEKKPTGDRPNTPKTDSPKHADNISKRPSLSPDRKPSFNQPREKPTDRTTPKKNVSPDRKPGYMKPTASSQQPTKDFPYTTTSPERTCPNTDSTKYFATTRESKINKVSEDHYKFVDEETKTYTLTDKTDVSKISHDYSEPSRKSPTRSSPAKNIPDSEPREGKPTTHTSDNYHRDSVDVTTIDKTMNKHVTKQNTSEDQDYPISSNNREPSPAKPPIRSKHPTDDREVPDREASPMTGRGSSPAKYGTYEKKKARDDNYTPTEKDLSHPSRESSPTKLDKGDTKKSLDSPRIPKHEEPKTGREPSPSKFGTYNKKRLTEEITDYQTKETITTNDISETKYDSLVEHGKNTKNPENHSISSEKKSTRDSISPTKPTPIKDTKLKTTEFITNERSTAEVNIKTTKDHSRKLLTPSSSPTRKPKSEYEPSTGQSSPTTSVSGFVYFSSPRQEETNITDLDDQNYSRTITTEEFVTTQRRPDILDIDHTSPSKIPCRSPSPEKRISPSKDSLPRKSSLKKPTEPQPSPVEKPPSSFRVTPTDEIPDHKTVKKDKPVDEPNIPKAKPPLERRETYEDRCRKILGMIENEETKTNDTVLKKTDSNSSLSVSPCRSPEPSEETSFNTFVVTKKSTTDIVDFISHEKDDIVKTSVPSAHFPDKTSKTPRDGSPTKLQDLTQNIYEKHGNESHVYEEKITLQSKTKDVRKSPEKQTGLPNKPDDSEHFKLPKPYEPIEKQKHSTRERSPSKIESKIPKDVSPTRQTVSPKREIETIPSKYSTTKYPSRSPSVSPTRQLQSPRKKSPSKSKPDTGCKQDEPHRSPLAKSSTPKPQKETSPEQIPGYMKSTTTKYEKSTDDIREYENNTVNITSVRKTTQSPTRKISNENSRSVSPSKSHSVSPVRKPTSPTKGTVNERPDRQTEQSSNVPNYMKTTTATSVKQELSLTGDTTFEELDHHTKSKSPTRRFPPTVDSKEPRNISPGREITIRPEQEQQDSPKNNITTKTVTSTFTTDENDTIRVTKTSETKHKTSKPSSSPTRDAGEPVPKSDRLTSPQKKQQKDISKDDEIPRRRPSPAKEVPDTKPDSRYPKDTSPTRKTAKTPASTSDNITCDNRKESTVFAKTMQSSVVPPCKSPYEHPDDDRATPKRYGASPEREPVNKYPLTPPAAQYPSETTNYTSSSELSITNTRNTTQSKLVDNRQKSSSPVRKTPQYKHMNDNDDSPKSPLYERAQGNKTPHHEPTSSEPKPINKRPTTPSPERIPGYLKSTTSVTSKHEIIHLTEDTKNTTIDKTTRKESPNRHVSPDRHTPKRELHKKPENCKETSSSKPDHPEDIDYAHEQTREQIPIKKHTDSHPKKSYKSEIPNYMKSTASIITKHETEGYKTDITTGTEKHRSPRPSTSPLRQVPNEEHTKSEEPRQLRTPSPVKKITSTKEFSADFIMSEREQEVLNKVQKSLRKLSPERKSVSPIREKSPSKMTSLHDLDIIQVKETVKSIDGYEIIDETEVFDSNVKTDKAKEQKIPCKPSSRNVSPTKKSNIPGPSKAEKTPDSPTKSRSISPKKPISERPRSPQVPKVGYAKPKEMTPSTLTRKPTPVTITTTKLEKALVSDAKKSITTSKQVITKTSVKATANKFMTPTNKTETEQRKILTLKDKKDQEISKKESDSKVSRTTSDITLKSKKTTPQRVKSKPEIQVSDVSTKSHRHQKPTKETPAKFSTKPKSATALNTSTDDSDVIIDVGQSKSSRENSPDRICPTPINFNQEDSTPRFPDEVSEPDDDFRRHTHHTIHETESLVDDIVEICEDDELFVKKNTLEDREELNIHEGVSKSVTKLKDTNISFLKTERRECLDEQSDECLLSVTEKVNKFAKGPTDTRDSKSPIRRIVDEYDKDTTYQDDYTKLSVNDKAHLFVETAENVNVPKMKPAQKLERPDMSNIDDSLKSDDCLLSVSDKVNKFVKTAEQFLTESHVVEEKEKKIKEKHEKIMKKIVDDFDEDTQEVIEEIERATEEYEKPTKHPEEIRHVTPDRSKETVKLHPKVKDFKTPTQKAADKTPIKITTLRSSEAVKKAKALFENIASTTQKAKDIKIKTKLTDIGVNQKTPKPETLRHKNDHPNVTEDEVEMNTTVIKTERSIESIKPQEDIRESPSRLSTESPVPRSKSPIRHTVETVTTKITKSAAPRGESPKQRPENDKPDNVPGYLRPTKTSQIKEETIIHDTEVSSRRGSGKFGVELRRTSVERAATSSERRRSVEHPCIEDIFDVELLEQMLEKVVGYEQRRRIRAQIREAKKSEGNFTKTTRTTLTVSNKSVPHKSPDRSRKSMPQKTASPERRAPTSKTGHKEPSTLNGHSKEPVEKQPRDQRPHSPEKGKTTPKTSRQSPEKKVRPQSPTKVTPKTKSNRFNEYASAYMKKVGLNEKLPEIKQQTEEHQQSRIEEHVTEHFATSKTIIQQTSSRDVIETTNFNGKRSPSPGKKQSPQRTGSFEKRSPSPDLKRQKPDTKKEKIIKTVYEVEKKISPKPIQEEKPSWVTNRNLKKVTSETRSFSSKKIEPEKPKYRAPSPSKVISKPLDVITSSYGPGPLDADGKPLFGIKALKKGSSNYQVKGTVIRQEFHSRNGGEPEGTVSVTAYSTEPEELEKLLQGEGAPPSRIHGLAAITTTRKFGGDTGTSIHEAHGKEQRAVLDQFTQNDRRVSDTSLDITRDTSTYECRREIEERTNDREEELNTDNVKKSIKIEKMYRHDNTGKDARDDRKDRVERRDDKKTVRQSSVKSLTEKYIKSASESSKTDRSAYPKAGLILRTATMKDNVSSDSTSHVGLARTDSEHSLGSVEETVVTTTERTVDGVRTTTRQERSFLDSGTKVTGVQDILTRMKNADIVIEDGDTTEDTEARALLNKFLGASVLMAGMQGYVTEKPSGKVVVQQETVRNSGGKVTSTRTVEEFDVDQCWDERVLRKLLDECSDYEQRRRLRARIRTLMAEQEACTSAVTEALEAAGEAAGEGSETRGESLLLPLLQGLLGSAGDRLLAGLGAAPADVVADVRRSLARLRSALAPPAQHPQANALLTLADKLEDALDAADRLDGCRRRPRRRSRAARHTVGVTHEDLEKARCLVDREDLERPTSTAVKPDNTVSNTEAATPERKASVDDVSYHPAVEIREKHPPVAHSISYEPPKVVHENTAVERRVPAPRRPEFFRHSVAETGVPGPQPQQESQPRTDRRPSDSRSSIALIANKFDTQAQAPRETRRAPFEAAPRRAPREDPKRATLYMPPPPTYNFAALPVTRDDSKPIGRFSNNKKLRMKRANTIDIGRPFGGYRLDSDNDDQGQKQAPAVPEFKPQTENDKKFVAFMKKNEPSESQQTVPNNNWSSRFGNIKNSFESREREESTRSLSASSARRFWQTTESGAPAQRPRKFFGDTNSEIVKPPWVTDRREPPRANFPRQQPLPPPPPPSLQPTFAPLPPTPPVQPTAPQAPTKPIVIKPFVARPIPVNQFSHAPMSAFKPLSKAASPTATPAHVWSPPSTGTASSPASEVPPAFPLIPKSMLPISPTIAPAALPIYNDNERQPAPPSSTFNPNTFVLSSPKTQTHPQIQNYPLQVIPSQNDLSAPELVRKINDDKPQTGEVDAQKLQIEFYERQIRQRQRRTDQCPIDRKPPLTYTVTDFTPNGGTSTFVPLQRTPDIEKTRIQKVDYLPDVVTNDTERLQSHPSSTAPRAPPSPRSLNHAKISHSQHNGDAMYSNGTDEDAATEHGSVVTRVMRGPVRGAATITAGVRTRGDEGRRPFAADNLRGVLDKFSSPKHEVLNQIERKKREVARVQAPGRSPLGASRESVLSSSSTGSAPLSRSGSWHQVVPPQPSSPRRVVARAKSMHLLAVPKLYEGGIAREEVQDKKKTVEAYFTGQARSKAHARQAPSYSLGRSRTMAAVTELQFLDESNADDAFEDLVSALA</sequence>
<feature type="domain" description="Smoothelin" evidence="2">
    <location>
        <begin position="3707"/>
        <end position="3743"/>
    </location>
</feature>
<feature type="compositionally biased region" description="Basic and acidic residues" evidence="1">
    <location>
        <begin position="1054"/>
        <end position="1079"/>
    </location>
</feature>
<feature type="compositionally biased region" description="Polar residues" evidence="1">
    <location>
        <begin position="1691"/>
        <end position="1718"/>
    </location>
</feature>
<feature type="region of interest" description="Disordered" evidence="1">
    <location>
        <begin position="3879"/>
        <end position="4035"/>
    </location>
</feature>
<feature type="region of interest" description="Disordered" evidence="1">
    <location>
        <begin position="3586"/>
        <end position="3606"/>
    </location>
</feature>
<feature type="compositionally biased region" description="Basic and acidic residues" evidence="1">
    <location>
        <begin position="2280"/>
        <end position="2290"/>
    </location>
</feature>
<feature type="compositionally biased region" description="Polar residues" evidence="1">
    <location>
        <begin position="1870"/>
        <end position="1880"/>
    </location>
</feature>
<feature type="region of interest" description="Disordered" evidence="1">
    <location>
        <begin position="3185"/>
        <end position="3270"/>
    </location>
</feature>
<feature type="compositionally biased region" description="Basic and acidic residues" evidence="1">
    <location>
        <begin position="1273"/>
        <end position="1286"/>
    </location>
</feature>
<feature type="compositionally biased region" description="Basic and acidic residues" evidence="1">
    <location>
        <begin position="1904"/>
        <end position="1914"/>
    </location>
</feature>
<dbReference type="RefSeq" id="XP_028025573.1">
    <property type="nucleotide sequence ID" value="XM_028169772.1"/>
</dbReference>
<feature type="compositionally biased region" description="Polar residues" evidence="1">
    <location>
        <begin position="729"/>
        <end position="752"/>
    </location>
</feature>
<feature type="compositionally biased region" description="Low complexity" evidence="1">
    <location>
        <begin position="4151"/>
        <end position="4161"/>
    </location>
</feature>
<feature type="region of interest" description="Disordered" evidence="1">
    <location>
        <begin position="1365"/>
        <end position="1394"/>
    </location>
</feature>
<reference evidence="4 5" key="1">
    <citation type="submission" date="2025-04" db="UniProtKB">
        <authorList>
            <consortium name="RefSeq"/>
        </authorList>
    </citation>
    <scope>IDENTIFICATION</scope>
    <source>
        <tissue evidence="4 5">Silk gland</tissue>
    </source>
</reference>
<feature type="compositionally biased region" description="Basic and acidic residues" evidence="1">
    <location>
        <begin position="2060"/>
        <end position="2090"/>
    </location>
</feature>
<feature type="compositionally biased region" description="Basic and acidic residues" evidence="1">
    <location>
        <begin position="3248"/>
        <end position="3270"/>
    </location>
</feature>
<feature type="compositionally biased region" description="Polar residues" evidence="1">
    <location>
        <begin position="4119"/>
        <end position="4139"/>
    </location>
</feature>